<dbReference type="Gene3D" id="1.10.10.10">
    <property type="entry name" value="Winged helix-like DNA-binding domain superfamily/Winged helix DNA-binding domain"/>
    <property type="match status" value="1"/>
</dbReference>
<reference evidence="6 7" key="1">
    <citation type="submission" date="2021-04" db="EMBL/GenBank/DDBJ databases">
        <authorList>
            <person name="Huq M.A."/>
        </authorList>
    </citation>
    <scope>NUCLEOTIDE SEQUENCE [LARGE SCALE GENOMIC DNA]</scope>
    <source>
        <strain evidence="6 7">MAH-13</strain>
    </source>
</reference>
<dbReference type="EMBL" id="JAGJRS010000019">
    <property type="protein sequence ID" value="MBP1474601.1"/>
    <property type="molecule type" value="Genomic_DNA"/>
</dbReference>
<dbReference type="InterPro" id="IPR019734">
    <property type="entry name" value="TPR_rpt"/>
</dbReference>
<dbReference type="CDD" id="cd00383">
    <property type="entry name" value="trans_reg_C"/>
    <property type="match status" value="1"/>
</dbReference>
<evidence type="ECO:0000256" key="1">
    <source>
        <dbReference type="ARBA" id="ARBA00023125"/>
    </source>
</evidence>
<feature type="domain" description="OmpR/PhoB-type" evidence="5">
    <location>
        <begin position="13"/>
        <end position="111"/>
    </location>
</feature>
<dbReference type="Pfam" id="PF00486">
    <property type="entry name" value="Trans_reg_C"/>
    <property type="match status" value="1"/>
</dbReference>
<evidence type="ECO:0000313" key="6">
    <source>
        <dbReference type="EMBL" id="MBP1474601.1"/>
    </source>
</evidence>
<dbReference type="PROSITE" id="PS51755">
    <property type="entry name" value="OMPR_PHOB"/>
    <property type="match status" value="1"/>
</dbReference>
<dbReference type="SMART" id="SM00028">
    <property type="entry name" value="TPR"/>
    <property type="match status" value="4"/>
</dbReference>
<dbReference type="InterPro" id="IPR011990">
    <property type="entry name" value="TPR-like_helical_dom_sf"/>
</dbReference>
<feature type="DNA-binding region" description="OmpR/PhoB-type" evidence="3">
    <location>
        <begin position="13"/>
        <end position="111"/>
    </location>
</feature>
<dbReference type="Pfam" id="PF13414">
    <property type="entry name" value="TPR_11"/>
    <property type="match status" value="1"/>
</dbReference>
<organism evidence="6 7">
    <name type="scientific">Frateuria flava</name>
    <dbReference type="NCBI Taxonomy" id="2821489"/>
    <lineage>
        <taxon>Bacteria</taxon>
        <taxon>Pseudomonadati</taxon>
        <taxon>Pseudomonadota</taxon>
        <taxon>Gammaproteobacteria</taxon>
        <taxon>Lysobacterales</taxon>
        <taxon>Rhodanobacteraceae</taxon>
        <taxon>Frateuria</taxon>
    </lineage>
</organism>
<dbReference type="RefSeq" id="WP_209619660.1">
    <property type="nucleotide sequence ID" value="NZ_JAGJRS010000019.1"/>
</dbReference>
<dbReference type="Pfam" id="PF13432">
    <property type="entry name" value="TPR_16"/>
    <property type="match status" value="2"/>
</dbReference>
<dbReference type="InterPro" id="IPR052943">
    <property type="entry name" value="TMTC_O-mannosyl-trnsfr"/>
</dbReference>
<evidence type="ECO:0000256" key="2">
    <source>
        <dbReference type="PROSITE-ProRule" id="PRU00339"/>
    </source>
</evidence>
<evidence type="ECO:0000259" key="5">
    <source>
        <dbReference type="PROSITE" id="PS51755"/>
    </source>
</evidence>
<keyword evidence="7" id="KW-1185">Reference proteome</keyword>
<feature type="compositionally biased region" description="Pro residues" evidence="4">
    <location>
        <begin position="116"/>
        <end position="131"/>
    </location>
</feature>
<sequence length="747" mass="79822">MNRTESGARDGGATPYRFGDVVVDPAAQTLSRAGVPQPVEPKAFAVLLALLHHPGELIGRDDLIDQVWGHRHVTPGVLTRAIAQLRHALGEDPQQPRYIQTRHALGYRFIGQLQDPPAPRPPDATAPPPYDTMPAAHEPAVPEPAGLPPPAAVVPAWSTVDPPVHGHRPGAWRWPSLAGLVLLGVLAAWGVLQWRATMHRPVAASVAVLPFANLSGNAHDDYFAEGLAEEMRDALAGVKGLKVVASVPSVPDSQAVDTQALGQRLGVASILGASVRREGSRVRITARLTDTSTGFVLWSHTYDRQLTGIFDTQSDIAREVVHALLGAIPDGGEQLARRLAPTHNAAAFDTYLAGLQLLNRATTEPEAADRAIARFGQALQQDSQFARAQAGICRAEIWRFQSSHNPSAFDNAKAACQRAAQMDPSMPETDQALGDLYRASGDGARALEHYRKSARSPALAAASHVGMAKVYAAQGRSDLALAQFQRALELSPDDAGVHAELGYQQYLDGKVPQAVSSYRRAVELQPDREDLWETLGALYIEAGDDTAAQAALERAIGIEPTVGAVTNLGLLKYQHGDYAAAVALQRQATTLGPDDFMVWGNLGEALRVDPASSKADMRKAFDEAAERAERYLVVEPRDARAVAALAFYRVMLGDRIRARELVVRAEALHAQPGEVALLNAETLALLGDLDGARQRLATARAAGIPETLIASNHTFRQLGLLSPPATARPGGRKPPAPHSRAGASAGE</sequence>
<dbReference type="InterPro" id="IPR016032">
    <property type="entry name" value="Sig_transdc_resp-reg_C-effctor"/>
</dbReference>
<feature type="repeat" description="TPR" evidence="2">
    <location>
        <begin position="495"/>
        <end position="528"/>
    </location>
</feature>
<dbReference type="PANTHER" id="PTHR44809:SF1">
    <property type="entry name" value="PROTEIN O-MANNOSYL-TRANSFERASE TMTC1"/>
    <property type="match status" value="1"/>
</dbReference>
<feature type="repeat" description="TPR" evidence="2">
    <location>
        <begin position="461"/>
        <end position="494"/>
    </location>
</feature>
<keyword evidence="1 3" id="KW-0238">DNA-binding</keyword>
<gene>
    <name evidence="6" type="ORF">J7I44_09840</name>
</gene>
<comment type="caution">
    <text evidence="6">The sequence shown here is derived from an EMBL/GenBank/DDBJ whole genome shotgun (WGS) entry which is preliminary data.</text>
</comment>
<evidence type="ECO:0000256" key="4">
    <source>
        <dbReference type="SAM" id="MobiDB-lite"/>
    </source>
</evidence>
<accession>A0ABS4DNJ4</accession>
<dbReference type="Gene3D" id="1.25.40.10">
    <property type="entry name" value="Tetratricopeptide repeat domain"/>
    <property type="match status" value="3"/>
</dbReference>
<dbReference type="InterPro" id="IPR001867">
    <property type="entry name" value="OmpR/PhoB-type_DNA-bd"/>
</dbReference>
<keyword evidence="2" id="KW-0802">TPR repeat</keyword>
<dbReference type="SUPFAM" id="SSF48452">
    <property type="entry name" value="TPR-like"/>
    <property type="match status" value="2"/>
</dbReference>
<dbReference type="InterPro" id="IPR036388">
    <property type="entry name" value="WH-like_DNA-bd_sf"/>
</dbReference>
<feature type="repeat" description="TPR" evidence="2">
    <location>
        <begin position="529"/>
        <end position="562"/>
    </location>
</feature>
<protein>
    <submittedName>
        <fullName evidence="6">Tetratricopeptide repeat protein</fullName>
    </submittedName>
</protein>
<feature type="region of interest" description="Disordered" evidence="4">
    <location>
        <begin position="112"/>
        <end position="137"/>
    </location>
</feature>
<name>A0ABS4DNJ4_9GAMM</name>
<dbReference type="SUPFAM" id="SSF46894">
    <property type="entry name" value="C-terminal effector domain of the bipartite response regulators"/>
    <property type="match status" value="1"/>
</dbReference>
<evidence type="ECO:0000313" key="7">
    <source>
        <dbReference type="Proteomes" id="UP000823790"/>
    </source>
</evidence>
<dbReference type="Proteomes" id="UP000823790">
    <property type="component" value="Unassembled WGS sequence"/>
</dbReference>
<feature type="region of interest" description="Disordered" evidence="4">
    <location>
        <begin position="720"/>
        <end position="747"/>
    </location>
</feature>
<dbReference type="SMART" id="SM00862">
    <property type="entry name" value="Trans_reg_C"/>
    <property type="match status" value="1"/>
</dbReference>
<dbReference type="PROSITE" id="PS50005">
    <property type="entry name" value="TPR"/>
    <property type="match status" value="3"/>
</dbReference>
<evidence type="ECO:0000256" key="3">
    <source>
        <dbReference type="PROSITE-ProRule" id="PRU01091"/>
    </source>
</evidence>
<dbReference type="Gene3D" id="3.40.50.10610">
    <property type="entry name" value="ABC-type transport auxiliary lipoprotein component"/>
    <property type="match status" value="1"/>
</dbReference>
<proteinExistence type="predicted"/>
<dbReference type="PANTHER" id="PTHR44809">
    <property type="match status" value="1"/>
</dbReference>